<evidence type="ECO:0000313" key="1">
    <source>
        <dbReference type="EMBL" id="CAH9091490.1"/>
    </source>
</evidence>
<name>A0AAV0D584_9ASTE</name>
<dbReference type="AlphaFoldDB" id="A0AAV0D584"/>
<comment type="caution">
    <text evidence="1">The sequence shown here is derived from an EMBL/GenBank/DDBJ whole genome shotgun (WGS) entry which is preliminary data.</text>
</comment>
<accession>A0AAV0D584</accession>
<proteinExistence type="predicted"/>
<sequence length="262" mass="30802">MVKTDEYCFAIYEKFDETMWTGAPFEKERVRQLIIAVAEVQNHVGRHGNLDQWTNIVILDNQVKLMNIAPPHADDTYDRLKDDEDLVFLLKHFFLSGQSSNPDMEHMVNMLRKGIYFRLIRLANHPFFLPNTDARLCYMSHLYNLIWREDKVFRSLFNNYTTVPGNWVNQAKNGPLESNINSTKHPYQDTASDLLRLYRNAWIHKERVGEPAFVPRLELRSKAVPTVRLPRHGSQGPNKVKNSRAQYFSFLPIIYRVYVFLI</sequence>
<reference evidence="1" key="1">
    <citation type="submission" date="2022-07" db="EMBL/GenBank/DDBJ databases">
        <authorList>
            <person name="Macas J."/>
            <person name="Novak P."/>
            <person name="Neumann P."/>
        </authorList>
    </citation>
    <scope>NUCLEOTIDE SEQUENCE</scope>
</reference>
<dbReference type="Proteomes" id="UP001152523">
    <property type="component" value="Unassembled WGS sequence"/>
</dbReference>
<evidence type="ECO:0000313" key="2">
    <source>
        <dbReference type="Proteomes" id="UP001152523"/>
    </source>
</evidence>
<organism evidence="1 2">
    <name type="scientific">Cuscuta epithymum</name>
    <dbReference type="NCBI Taxonomy" id="186058"/>
    <lineage>
        <taxon>Eukaryota</taxon>
        <taxon>Viridiplantae</taxon>
        <taxon>Streptophyta</taxon>
        <taxon>Embryophyta</taxon>
        <taxon>Tracheophyta</taxon>
        <taxon>Spermatophyta</taxon>
        <taxon>Magnoliopsida</taxon>
        <taxon>eudicotyledons</taxon>
        <taxon>Gunneridae</taxon>
        <taxon>Pentapetalae</taxon>
        <taxon>asterids</taxon>
        <taxon>lamiids</taxon>
        <taxon>Solanales</taxon>
        <taxon>Convolvulaceae</taxon>
        <taxon>Cuscuteae</taxon>
        <taxon>Cuscuta</taxon>
        <taxon>Cuscuta subgen. Cuscuta</taxon>
    </lineage>
</organism>
<protein>
    <submittedName>
        <fullName evidence="1">Uncharacterized protein</fullName>
    </submittedName>
</protein>
<dbReference type="EMBL" id="CAMAPF010000069">
    <property type="protein sequence ID" value="CAH9091490.1"/>
    <property type="molecule type" value="Genomic_DNA"/>
</dbReference>
<keyword evidence="2" id="KW-1185">Reference proteome</keyword>
<gene>
    <name evidence="1" type="ORF">CEPIT_LOCUS11728</name>
</gene>